<dbReference type="Pfam" id="PF01740">
    <property type="entry name" value="STAS"/>
    <property type="match status" value="1"/>
</dbReference>
<feature type="transmembrane region" description="Helical" evidence="5">
    <location>
        <begin position="367"/>
        <end position="386"/>
    </location>
</feature>
<evidence type="ECO:0000259" key="6">
    <source>
        <dbReference type="PROSITE" id="PS50801"/>
    </source>
</evidence>
<evidence type="ECO:0000256" key="1">
    <source>
        <dbReference type="ARBA" id="ARBA00004141"/>
    </source>
</evidence>
<sequence length="579" mass="62470">MSDDTTKEKISVSSYVERLLHYTPGLQHLSTYQREWFRSDLVAGAVVFAVLIPSNLAYGELAGFTPVVGLYAGFVAMLAYALFSSSRQIIIGPESTTAILLATTVAPLAMGDSARYAVLAGALALFVGLICLLAGRFRLGFVSDFFSKPILTGYITGTSIVVIISQLGKMFGISLSSVEISDKFFELISKLDQTHMLTLAFGIITLIILFCIRIFAPRLPGPLIVVVGAIIVSTVFHLEEFGIAIVGDIASGLPEMHVPLISFSDFQVLIPAAIAISVIMFTDGTLTGRVFAKKNHYKLDSNKELIAFGAANICTGFFQGFPVGASQTKTAVNDSAGGKSQLSSIIAAGLVILFLIFFTSVLSNLPLVALGAIVIVAGYCLIDIGEFRSIYQARRSEFVLAILTLVGVLVFGLIEGVALAVGFSLLEFIRRIYRPHSSILGIHEGKDGFHGVSSEGEKFFFPGLVVYKFDAPLFFANASYFSSDLSSVLSTSEEPVRYLLLDAEAITDLDSSASDMLRELVEELHEKKIIVGITGAGCMLIEMMHKTGIEEIVGLENIFPTIRSGIIAFGERYLEDQES</sequence>
<dbReference type="PROSITE" id="PS50801">
    <property type="entry name" value="STAS"/>
    <property type="match status" value="1"/>
</dbReference>
<feature type="transmembrane region" description="Helical" evidence="5">
    <location>
        <begin position="223"/>
        <end position="246"/>
    </location>
</feature>
<dbReference type="GeneID" id="65096114"/>
<feature type="transmembrane region" description="Helical" evidence="5">
    <location>
        <begin position="64"/>
        <end position="83"/>
    </location>
</feature>
<evidence type="ECO:0000256" key="4">
    <source>
        <dbReference type="ARBA" id="ARBA00023136"/>
    </source>
</evidence>
<feature type="transmembrane region" description="Helical" evidence="5">
    <location>
        <begin position="116"/>
        <end position="139"/>
    </location>
</feature>
<keyword evidence="3 5" id="KW-1133">Transmembrane helix</keyword>
<evidence type="ECO:0000256" key="5">
    <source>
        <dbReference type="SAM" id="Phobius"/>
    </source>
</evidence>
<dbReference type="CDD" id="cd07042">
    <property type="entry name" value="STAS_SulP_like_sulfate_transporter"/>
    <property type="match status" value="1"/>
</dbReference>
<evidence type="ECO:0000313" key="8">
    <source>
        <dbReference type="Proteomes" id="UP000680656"/>
    </source>
</evidence>
<feature type="domain" description="STAS" evidence="6">
    <location>
        <begin position="462"/>
        <end position="569"/>
    </location>
</feature>
<feature type="transmembrane region" description="Helical" evidence="5">
    <location>
        <begin position="398"/>
        <end position="426"/>
    </location>
</feature>
<dbReference type="Pfam" id="PF00916">
    <property type="entry name" value="Sulfate_transp"/>
    <property type="match status" value="1"/>
</dbReference>
<dbReference type="RefSeq" id="WP_214420293.1">
    <property type="nucleotide sequence ID" value="NZ_CP075546.1"/>
</dbReference>
<organism evidence="7 8">
    <name type="scientific">Methanospirillum purgamenti</name>
    <dbReference type="NCBI Taxonomy" id="2834276"/>
    <lineage>
        <taxon>Archaea</taxon>
        <taxon>Methanobacteriati</taxon>
        <taxon>Methanobacteriota</taxon>
        <taxon>Stenosarchaea group</taxon>
        <taxon>Methanomicrobia</taxon>
        <taxon>Methanomicrobiales</taxon>
        <taxon>Methanospirillaceae</taxon>
        <taxon>Methanospirillum</taxon>
    </lineage>
</organism>
<dbReference type="SUPFAM" id="SSF52091">
    <property type="entry name" value="SpoIIaa-like"/>
    <property type="match status" value="1"/>
</dbReference>
<dbReference type="InterPro" id="IPR001902">
    <property type="entry name" value="SLC26A/SulP_fam"/>
</dbReference>
<dbReference type="InterPro" id="IPR036513">
    <property type="entry name" value="STAS_dom_sf"/>
</dbReference>
<evidence type="ECO:0000313" key="7">
    <source>
        <dbReference type="EMBL" id="QVV89499.1"/>
    </source>
</evidence>
<reference evidence="7 8" key="1">
    <citation type="submission" date="2021-05" db="EMBL/GenBank/DDBJ databases">
        <title>A novel Methanospirillum isolate from a pyrite-forming mixed culture.</title>
        <authorList>
            <person name="Bunk B."/>
            <person name="Sproer C."/>
            <person name="Spring S."/>
            <person name="Pester M."/>
        </authorList>
    </citation>
    <scope>NUCLEOTIDE SEQUENCE [LARGE SCALE GENOMIC DNA]</scope>
    <source>
        <strain evidence="7 8">J.3.6.1-F.2.7.3</strain>
    </source>
</reference>
<dbReference type="Proteomes" id="UP000680656">
    <property type="component" value="Chromosome"/>
</dbReference>
<dbReference type="AlphaFoldDB" id="A0A8E7B276"/>
<dbReference type="InterPro" id="IPR011547">
    <property type="entry name" value="SLC26A/SulP_dom"/>
</dbReference>
<keyword evidence="4 5" id="KW-0472">Membrane</keyword>
<feature type="transmembrane region" description="Helical" evidence="5">
    <location>
        <begin position="195"/>
        <end position="216"/>
    </location>
</feature>
<name>A0A8E7B276_9EURY</name>
<keyword evidence="2 5" id="KW-0812">Transmembrane</keyword>
<dbReference type="GO" id="GO:0055085">
    <property type="term" value="P:transmembrane transport"/>
    <property type="evidence" value="ECO:0007669"/>
    <property type="project" value="InterPro"/>
</dbReference>
<accession>A0A8E7B276</accession>
<feature type="transmembrane region" description="Helical" evidence="5">
    <location>
        <begin position="266"/>
        <end position="286"/>
    </location>
</feature>
<evidence type="ECO:0000256" key="2">
    <source>
        <dbReference type="ARBA" id="ARBA00022692"/>
    </source>
</evidence>
<dbReference type="InterPro" id="IPR002645">
    <property type="entry name" value="STAS_dom"/>
</dbReference>
<dbReference type="KEGG" id="mrtj:KHC33_02980"/>
<dbReference type="PANTHER" id="PTHR11814">
    <property type="entry name" value="SULFATE TRANSPORTER"/>
    <property type="match status" value="1"/>
</dbReference>
<dbReference type="EMBL" id="CP075546">
    <property type="protein sequence ID" value="QVV89499.1"/>
    <property type="molecule type" value="Genomic_DNA"/>
</dbReference>
<evidence type="ECO:0000256" key="3">
    <source>
        <dbReference type="ARBA" id="ARBA00022989"/>
    </source>
</evidence>
<proteinExistence type="predicted"/>
<gene>
    <name evidence="7" type="ORF">KHC33_02980</name>
</gene>
<comment type="subcellular location">
    <subcellularLocation>
        <location evidence="1">Membrane</location>
        <topology evidence="1">Multi-pass membrane protein</topology>
    </subcellularLocation>
</comment>
<dbReference type="GO" id="GO:0016020">
    <property type="term" value="C:membrane"/>
    <property type="evidence" value="ECO:0007669"/>
    <property type="project" value="UniProtKB-SubCell"/>
</dbReference>
<keyword evidence="8" id="KW-1185">Reference proteome</keyword>
<protein>
    <submittedName>
        <fullName evidence="7">SulP family inorganic anion transporter</fullName>
    </submittedName>
</protein>
<dbReference type="Gene3D" id="3.30.750.24">
    <property type="entry name" value="STAS domain"/>
    <property type="match status" value="1"/>
</dbReference>
<feature type="transmembrane region" description="Helical" evidence="5">
    <location>
        <begin position="151"/>
        <end position="175"/>
    </location>
</feature>
<feature type="transmembrane region" description="Helical" evidence="5">
    <location>
        <begin position="41"/>
        <end position="58"/>
    </location>
</feature>
<dbReference type="NCBIfam" id="TIGR00815">
    <property type="entry name" value="sulP"/>
    <property type="match status" value="1"/>
</dbReference>
<feature type="transmembrane region" description="Helical" evidence="5">
    <location>
        <begin position="90"/>
        <end position="110"/>
    </location>
</feature>